<proteinExistence type="predicted"/>
<reference evidence="1" key="1">
    <citation type="journal article" date="2014" name="Front. Microbiol.">
        <title>High frequency of phylogenetically diverse reductive dehalogenase-homologous genes in deep subseafloor sedimentary metagenomes.</title>
        <authorList>
            <person name="Kawai M."/>
            <person name="Futagami T."/>
            <person name="Toyoda A."/>
            <person name="Takaki Y."/>
            <person name="Nishi S."/>
            <person name="Hori S."/>
            <person name="Arai W."/>
            <person name="Tsubouchi T."/>
            <person name="Morono Y."/>
            <person name="Uchiyama I."/>
            <person name="Ito T."/>
            <person name="Fujiyama A."/>
            <person name="Inagaki F."/>
            <person name="Takami H."/>
        </authorList>
    </citation>
    <scope>NUCLEOTIDE SEQUENCE</scope>
    <source>
        <strain evidence="1">Expedition CK06-06</strain>
    </source>
</reference>
<feature type="non-terminal residue" evidence="1">
    <location>
        <position position="1"/>
    </location>
</feature>
<protein>
    <submittedName>
        <fullName evidence="1">Uncharacterized protein</fullName>
    </submittedName>
</protein>
<accession>X1RVC3</accession>
<comment type="caution">
    <text evidence="1">The sequence shown here is derived from an EMBL/GenBank/DDBJ whole genome shotgun (WGS) entry which is preliminary data.</text>
</comment>
<organism evidence="1">
    <name type="scientific">marine sediment metagenome</name>
    <dbReference type="NCBI Taxonomy" id="412755"/>
    <lineage>
        <taxon>unclassified sequences</taxon>
        <taxon>metagenomes</taxon>
        <taxon>ecological metagenomes</taxon>
    </lineage>
</organism>
<dbReference type="Gene3D" id="3.40.50.280">
    <property type="entry name" value="Cobalamin-binding domain"/>
    <property type="match status" value="1"/>
</dbReference>
<name>X1RVC3_9ZZZZ</name>
<dbReference type="AlphaFoldDB" id="X1RVC3"/>
<sequence length="60" mass="6830">KAKHVAGGTHVDVFPEECQKQFDAIVLGPGEESFINIINDYRSSSLKKVYQSDWRLVQYS</sequence>
<feature type="non-terminal residue" evidence="1">
    <location>
        <position position="60"/>
    </location>
</feature>
<gene>
    <name evidence="1" type="ORF">S06H3_66427</name>
</gene>
<evidence type="ECO:0000313" key="1">
    <source>
        <dbReference type="EMBL" id="GAI67140.1"/>
    </source>
</evidence>
<dbReference type="EMBL" id="BARV01045263">
    <property type="protein sequence ID" value="GAI67140.1"/>
    <property type="molecule type" value="Genomic_DNA"/>
</dbReference>